<keyword evidence="5" id="KW-0812">Transmembrane</keyword>
<evidence type="ECO:0000259" key="8">
    <source>
        <dbReference type="Pfam" id="PF18202"/>
    </source>
</evidence>
<dbReference type="HOGENOM" id="CLU_803370_0_0_9"/>
<dbReference type="InterPro" id="IPR019931">
    <property type="entry name" value="LPXTG_anchor"/>
</dbReference>
<feature type="domain" description="T-Q ester bond containing" evidence="8">
    <location>
        <begin position="68"/>
        <end position="184"/>
    </location>
</feature>
<sequence length="345" mass="38230">MSYVFTSSELGNVFKLPAGNYKVTEIKFPDGFGQSNGESEVKIITIKDGETTTTDWNNAPIIEKEKTPKMGTQAYAENGGKDFDPDVDNKLYDKISNEDYDNDTKFFVTKVIGEKTGTIYYEAKGEKTLDENGIVVIETFIPAGTIKKENVYFYEEAYDSEESFEKGEKPYTEHDGKNDYGQTLFYKEKPVVPTIPETPVVPSIPAPTPTPVPTKVVKTVAPRQIVKAVLPQTGEEVSSFALIGLLIIGLVAVGFAVRNNRMKKEKNKLMEKVALYGFGGEQSIFSETEDQVECEVATLLVEGIIETGSKIGLENEKAIRLLEKVELAYLTNTTEINGLQPVEQL</sequence>
<dbReference type="EMBL" id="HE999757">
    <property type="protein sequence ID" value="CCO11804.2"/>
    <property type="molecule type" value="Genomic_DNA"/>
</dbReference>
<feature type="domain" description="Gram-positive cocci surface proteins LPxTG" evidence="6">
    <location>
        <begin position="227"/>
        <end position="263"/>
    </location>
</feature>
<evidence type="ECO:0000259" key="6">
    <source>
        <dbReference type="Pfam" id="PF00746"/>
    </source>
</evidence>
<feature type="domain" description="SpaA-like prealbumin fold" evidence="7">
    <location>
        <begin position="10"/>
        <end position="59"/>
    </location>
</feature>
<keyword evidence="5" id="KW-0472">Membrane</keyword>
<dbReference type="Gene3D" id="2.60.40.10">
    <property type="entry name" value="Immunoglobulins"/>
    <property type="match status" value="1"/>
</dbReference>
<keyword evidence="2" id="KW-0964">Secreted</keyword>
<evidence type="ECO:0000256" key="4">
    <source>
        <dbReference type="ARBA" id="ARBA00023088"/>
    </source>
</evidence>
<evidence type="ECO:0000256" key="1">
    <source>
        <dbReference type="ARBA" id="ARBA00022512"/>
    </source>
</evidence>
<dbReference type="InterPro" id="IPR013783">
    <property type="entry name" value="Ig-like_fold"/>
</dbReference>
<evidence type="ECO:0000259" key="7">
    <source>
        <dbReference type="Pfam" id="PF17802"/>
    </source>
</evidence>
<evidence type="ECO:0000256" key="3">
    <source>
        <dbReference type="ARBA" id="ARBA00022729"/>
    </source>
</evidence>
<organism evidence="9 10">
    <name type="scientific">Carnobacterium maltaromaticum LMA28</name>
    <dbReference type="NCBI Taxonomy" id="1234679"/>
    <lineage>
        <taxon>Bacteria</taxon>
        <taxon>Bacillati</taxon>
        <taxon>Bacillota</taxon>
        <taxon>Bacilli</taxon>
        <taxon>Lactobacillales</taxon>
        <taxon>Carnobacteriaceae</taxon>
        <taxon>Carnobacterium</taxon>
    </lineage>
</organism>
<proteinExistence type="predicted"/>
<dbReference type="InterPro" id="IPR041100">
    <property type="entry name" value="TQ"/>
</dbReference>
<evidence type="ECO:0000256" key="2">
    <source>
        <dbReference type="ARBA" id="ARBA00022525"/>
    </source>
</evidence>
<dbReference type="Pfam" id="PF00746">
    <property type="entry name" value="Gram_pos_anchor"/>
    <property type="match status" value="1"/>
</dbReference>
<keyword evidence="5" id="KW-1133">Transmembrane helix</keyword>
<name>K8E5A8_CARML</name>
<feature type="transmembrane region" description="Helical" evidence="5">
    <location>
        <begin position="237"/>
        <end position="257"/>
    </location>
</feature>
<dbReference type="NCBIfam" id="TIGR01167">
    <property type="entry name" value="LPXTG_anchor"/>
    <property type="match status" value="1"/>
</dbReference>
<accession>K8E5A8</accession>
<keyword evidence="3" id="KW-0732">Signal</keyword>
<keyword evidence="1" id="KW-0134">Cell wall</keyword>
<evidence type="ECO:0000313" key="10">
    <source>
        <dbReference type="Proteomes" id="UP000000212"/>
    </source>
</evidence>
<dbReference type="InterPro" id="IPR041033">
    <property type="entry name" value="SpaA_PFL_dom_1"/>
</dbReference>
<dbReference type="Proteomes" id="UP000000212">
    <property type="component" value="Chromosome"/>
</dbReference>
<dbReference type="AlphaFoldDB" id="K8E5A8"/>
<evidence type="ECO:0000313" key="9">
    <source>
        <dbReference type="EMBL" id="CCO11804.2"/>
    </source>
</evidence>
<dbReference type="Pfam" id="PF18202">
    <property type="entry name" value="TQ"/>
    <property type="match status" value="1"/>
</dbReference>
<keyword evidence="10" id="KW-1185">Reference proteome</keyword>
<evidence type="ECO:0000256" key="5">
    <source>
        <dbReference type="SAM" id="Phobius"/>
    </source>
</evidence>
<gene>
    <name evidence="9" type="ORF">BN424_2364</name>
</gene>
<reference evidence="10" key="1">
    <citation type="journal article" date="2013" name="Genome Announc.">
        <title>Complete Chromosome Sequence of Carnobacterium maltaromaticum LMA 28.</title>
        <authorList>
            <person name="Cailliez-Grimal C."/>
            <person name="Chaillou S."/>
            <person name="Anba-Mondoloni J."/>
            <person name="Loux V."/>
            <person name="Afzal M.I."/>
            <person name="Rahman A."/>
            <person name="Kergourlay G."/>
            <person name="Champomier-Verges M.C."/>
            <person name="Zagorec M."/>
            <person name="Dalgaard P."/>
            <person name="Leisner J.J."/>
            <person name="Prevost H."/>
            <person name="Revol-Junelles A.M."/>
            <person name="Borges F."/>
        </authorList>
    </citation>
    <scope>NUCLEOTIDE SEQUENCE</scope>
    <source>
        <strain evidence="10">LMA28</strain>
    </source>
</reference>
<dbReference type="KEGG" id="cml:BN424_2364"/>
<dbReference type="Pfam" id="PF17802">
    <property type="entry name" value="SpaA"/>
    <property type="match status" value="1"/>
</dbReference>
<protein>
    <submittedName>
        <fullName evidence="9">LPXTG-motif cell wall anchor domain protein</fullName>
    </submittedName>
</protein>
<keyword evidence="4" id="KW-0572">Peptidoglycan-anchor</keyword>